<name>A0A0R2Q7E3_9ACTN</name>
<feature type="transmembrane region" description="Helical" evidence="8">
    <location>
        <begin position="416"/>
        <end position="437"/>
    </location>
</feature>
<protein>
    <recommendedName>
        <fullName evidence="9">ABC transmembrane type-1 domain-containing protein</fullName>
    </recommendedName>
</protein>
<sequence length="502" mass="54016">MTLIAASLIAFLTASLPLFYLFRRAIDAEVSEISLILFRSKTLEILATTLGLTIAVTALSTLIGIALAWTLFNIDLPFKSTLQALVILPVAIPSYVFTYSWISLIPGFKGLWAALFVLVLATTPFITLTTLAALRRSDWSTYEVAQTLGLNGLQIFVRVTWPQIKNSVAAGSLLSALYVLSDFGAISLLGVDTLTRAIENIYRGSFDRSSASILALILVAISALVIRLEERSRQRLHIIKSSNRIIKRAKTNDKFKVKLIALFGIGSYLALGLVIPLFQLLSIFLANSTSINYSLLFKASISTLIAACLGALIALALALPVGVLSAQGSRLGRVSDKAILIVHALPGIVMGLALVSFGSSIGWLYQSLLLLSFAYALLFMAKAVGSVRSSVDRVPKNLIEISATLGLPKSATFRRVVIPLATPGLLSGTLLVLLAAMKELPATLMLKPIGFETLATQMWSYSSIFRFNEAAPYALLLVLIAAIPTFLINRPDKGDGIGGDQI</sequence>
<dbReference type="SUPFAM" id="SSF161098">
    <property type="entry name" value="MetI-like"/>
    <property type="match status" value="2"/>
</dbReference>
<evidence type="ECO:0000256" key="8">
    <source>
        <dbReference type="RuleBase" id="RU363032"/>
    </source>
</evidence>
<feature type="transmembrane region" description="Helical" evidence="8">
    <location>
        <begin position="84"/>
        <end position="105"/>
    </location>
</feature>
<evidence type="ECO:0000256" key="4">
    <source>
        <dbReference type="ARBA" id="ARBA00022519"/>
    </source>
</evidence>
<evidence type="ECO:0000256" key="7">
    <source>
        <dbReference type="ARBA" id="ARBA00023136"/>
    </source>
</evidence>
<evidence type="ECO:0000259" key="9">
    <source>
        <dbReference type="PROSITE" id="PS50928"/>
    </source>
</evidence>
<keyword evidence="7 8" id="KW-0472">Membrane</keyword>
<dbReference type="GO" id="GO:0055085">
    <property type="term" value="P:transmembrane transport"/>
    <property type="evidence" value="ECO:0007669"/>
    <property type="project" value="InterPro"/>
</dbReference>
<feature type="transmembrane region" description="Helical" evidence="8">
    <location>
        <begin position="304"/>
        <end position="326"/>
    </location>
</feature>
<dbReference type="GO" id="GO:0005886">
    <property type="term" value="C:plasma membrane"/>
    <property type="evidence" value="ECO:0007669"/>
    <property type="project" value="UniProtKB-SubCell"/>
</dbReference>
<keyword evidence="2 8" id="KW-0813">Transport</keyword>
<proteinExistence type="inferred from homology"/>
<evidence type="ECO:0000313" key="10">
    <source>
        <dbReference type="EMBL" id="KRO44882.1"/>
    </source>
</evidence>
<evidence type="ECO:0000256" key="5">
    <source>
        <dbReference type="ARBA" id="ARBA00022692"/>
    </source>
</evidence>
<dbReference type="Pfam" id="PF00528">
    <property type="entry name" value="BPD_transp_1"/>
    <property type="match status" value="2"/>
</dbReference>
<dbReference type="AlphaFoldDB" id="A0A0R2Q7E3"/>
<feature type="transmembrane region" description="Helical" evidence="8">
    <location>
        <begin position="259"/>
        <end position="284"/>
    </location>
</feature>
<dbReference type="PANTHER" id="PTHR43357">
    <property type="entry name" value="INNER MEMBRANE ABC TRANSPORTER PERMEASE PROTEIN YDCV"/>
    <property type="match status" value="1"/>
</dbReference>
<dbReference type="InterPro" id="IPR000515">
    <property type="entry name" value="MetI-like"/>
</dbReference>
<keyword evidence="4" id="KW-0997">Cell inner membrane</keyword>
<evidence type="ECO:0000256" key="6">
    <source>
        <dbReference type="ARBA" id="ARBA00022989"/>
    </source>
</evidence>
<keyword evidence="5 8" id="KW-0812">Transmembrane</keyword>
<evidence type="ECO:0000256" key="1">
    <source>
        <dbReference type="ARBA" id="ARBA00004429"/>
    </source>
</evidence>
<comment type="similarity">
    <text evidence="8">Belongs to the binding-protein-dependent transport system permease family.</text>
</comment>
<organism evidence="10 11">
    <name type="scientific">Actinobacteria bacterium BACL2 MAG-120813-bin23</name>
    <dbReference type="NCBI Taxonomy" id="1655569"/>
    <lineage>
        <taxon>Bacteria</taxon>
        <taxon>Bacillati</taxon>
        <taxon>Actinomycetota</taxon>
        <taxon>Actinomycetes</taxon>
        <taxon>Actinomycetes incertae sedis</taxon>
        <taxon>ac1 cluster</taxon>
    </lineage>
</organism>
<comment type="caution">
    <text evidence="10">The sequence shown here is derived from an EMBL/GenBank/DDBJ whole genome shotgun (WGS) entry which is preliminary data.</text>
</comment>
<evidence type="ECO:0000313" key="11">
    <source>
        <dbReference type="Proteomes" id="UP000054212"/>
    </source>
</evidence>
<dbReference type="CDD" id="cd06261">
    <property type="entry name" value="TM_PBP2"/>
    <property type="match status" value="2"/>
</dbReference>
<evidence type="ECO:0000256" key="3">
    <source>
        <dbReference type="ARBA" id="ARBA00022475"/>
    </source>
</evidence>
<accession>A0A0R2Q7E3</accession>
<dbReference type="PROSITE" id="PS50928">
    <property type="entry name" value="ABC_TM1"/>
    <property type="match status" value="2"/>
</dbReference>
<feature type="transmembrane region" description="Helical" evidence="8">
    <location>
        <begin position="211"/>
        <end position="228"/>
    </location>
</feature>
<feature type="domain" description="ABC transmembrane type-1" evidence="9">
    <location>
        <begin position="46"/>
        <end position="229"/>
    </location>
</feature>
<comment type="subcellular location">
    <subcellularLocation>
        <location evidence="1">Cell inner membrane</location>
        <topology evidence="1">Multi-pass membrane protein</topology>
    </subcellularLocation>
    <subcellularLocation>
        <location evidence="8">Cell membrane</location>
        <topology evidence="8">Multi-pass membrane protein</topology>
    </subcellularLocation>
</comment>
<dbReference type="InterPro" id="IPR035906">
    <property type="entry name" value="MetI-like_sf"/>
</dbReference>
<reference evidence="10 11" key="1">
    <citation type="submission" date="2015-10" db="EMBL/GenBank/DDBJ databases">
        <title>Metagenome-Assembled Genomes uncover a global brackish microbiome.</title>
        <authorList>
            <person name="Hugerth L.W."/>
            <person name="Larsson J."/>
            <person name="Alneberg J."/>
            <person name="Lindh M.V."/>
            <person name="Legrand C."/>
            <person name="Pinhassi J."/>
            <person name="Andersson A.F."/>
        </authorList>
    </citation>
    <scope>NUCLEOTIDE SEQUENCE [LARGE SCALE GENOMIC DNA]</scope>
    <source>
        <strain evidence="10">BACL2 MAG-120813-bin23</strain>
    </source>
</reference>
<keyword evidence="6 8" id="KW-1133">Transmembrane helix</keyword>
<dbReference type="Gene3D" id="1.10.3720.10">
    <property type="entry name" value="MetI-like"/>
    <property type="match status" value="2"/>
</dbReference>
<feature type="transmembrane region" description="Helical" evidence="8">
    <location>
        <begin position="470"/>
        <end position="488"/>
    </location>
</feature>
<feature type="transmembrane region" description="Helical" evidence="8">
    <location>
        <begin position="168"/>
        <end position="191"/>
    </location>
</feature>
<feature type="transmembrane region" description="Helical" evidence="8">
    <location>
        <begin position="111"/>
        <end position="134"/>
    </location>
</feature>
<dbReference type="Proteomes" id="UP000054212">
    <property type="component" value="Unassembled WGS sequence"/>
</dbReference>
<evidence type="ECO:0000256" key="2">
    <source>
        <dbReference type="ARBA" id="ARBA00022448"/>
    </source>
</evidence>
<feature type="transmembrane region" description="Helical" evidence="8">
    <location>
        <begin position="49"/>
        <end position="72"/>
    </location>
</feature>
<dbReference type="EMBL" id="LIAT01000070">
    <property type="protein sequence ID" value="KRO44882.1"/>
    <property type="molecule type" value="Genomic_DNA"/>
</dbReference>
<gene>
    <name evidence="10" type="ORF">ABR61_02040</name>
</gene>
<feature type="transmembrane region" description="Helical" evidence="8">
    <location>
        <begin position="338"/>
        <end position="357"/>
    </location>
</feature>
<feature type="transmembrane region" description="Helical" evidence="8">
    <location>
        <begin position="363"/>
        <end position="381"/>
    </location>
</feature>
<feature type="domain" description="ABC transmembrane type-1" evidence="9">
    <location>
        <begin position="300"/>
        <end position="488"/>
    </location>
</feature>
<dbReference type="PANTHER" id="PTHR43357:SF3">
    <property type="entry name" value="FE(3+)-TRANSPORT SYSTEM PERMEASE PROTEIN FBPB 2"/>
    <property type="match status" value="1"/>
</dbReference>
<keyword evidence="3" id="KW-1003">Cell membrane</keyword>